<dbReference type="KEGG" id="cwo:Cwoe_1117"/>
<accession>D3FDH4</accession>
<reference evidence="2" key="2">
    <citation type="submission" date="2010-01" db="EMBL/GenBank/DDBJ databases">
        <title>The complete genome of Conexibacter woesei DSM 14684.</title>
        <authorList>
            <consortium name="US DOE Joint Genome Institute (JGI-PGF)"/>
            <person name="Lucas S."/>
            <person name="Copeland A."/>
            <person name="Lapidus A."/>
            <person name="Glavina del Rio T."/>
            <person name="Dalin E."/>
            <person name="Tice H."/>
            <person name="Bruce D."/>
            <person name="Goodwin L."/>
            <person name="Pitluck S."/>
            <person name="Kyrpides N."/>
            <person name="Mavromatis K."/>
            <person name="Ivanova N."/>
            <person name="Mikhailova N."/>
            <person name="Chertkov O."/>
            <person name="Brettin T."/>
            <person name="Detter J.C."/>
            <person name="Han C."/>
            <person name="Larimer F."/>
            <person name="Land M."/>
            <person name="Hauser L."/>
            <person name="Markowitz V."/>
            <person name="Cheng J.-F."/>
            <person name="Hugenholtz P."/>
            <person name="Woyke T."/>
            <person name="Wu D."/>
            <person name="Pukall R."/>
            <person name="Steenblock K."/>
            <person name="Schneider S."/>
            <person name="Klenk H.-P."/>
            <person name="Eisen J.A."/>
        </authorList>
    </citation>
    <scope>NUCLEOTIDE SEQUENCE [LARGE SCALE GENOMIC DNA]</scope>
    <source>
        <strain evidence="2">DSM 14684 / CIP 108061 / JCM 11494 / NBRC 100937 / ID131577</strain>
    </source>
</reference>
<dbReference type="HOGENOM" id="CLU_3116766_0_0_11"/>
<evidence type="ECO:0000313" key="2">
    <source>
        <dbReference type="Proteomes" id="UP000008229"/>
    </source>
</evidence>
<reference evidence="1 2" key="1">
    <citation type="journal article" date="2010" name="Stand. Genomic Sci.">
        <title>Complete genome sequence of Conexibacter woesei type strain (ID131577).</title>
        <authorList>
            <person name="Pukall R."/>
            <person name="Lapidus A."/>
            <person name="Glavina Del Rio T."/>
            <person name="Copeland A."/>
            <person name="Tice H."/>
            <person name="Cheng J.-F."/>
            <person name="Lucas S."/>
            <person name="Chen F."/>
            <person name="Nolan M."/>
            <person name="Bruce D."/>
            <person name="Goodwin L."/>
            <person name="Pitluck S."/>
            <person name="Mavromatis K."/>
            <person name="Ivanova N."/>
            <person name="Ovchinnikova G."/>
            <person name="Pati A."/>
            <person name="Chen A."/>
            <person name="Palaniappan K."/>
            <person name="Land M."/>
            <person name="Hauser L."/>
            <person name="Chang Y.-J."/>
            <person name="Jeffries C.D."/>
            <person name="Chain P."/>
            <person name="Meincke L."/>
            <person name="Sims D."/>
            <person name="Brettin T."/>
            <person name="Detter J.C."/>
            <person name="Rohde M."/>
            <person name="Goeker M."/>
            <person name="Bristow J."/>
            <person name="Eisen J.A."/>
            <person name="Markowitz V."/>
            <person name="Kyrpides N.C."/>
            <person name="Klenk H.-P."/>
            <person name="Hugenholtz P."/>
        </authorList>
    </citation>
    <scope>NUCLEOTIDE SEQUENCE [LARGE SCALE GENOMIC DNA]</scope>
    <source>
        <strain evidence="2">DSM 14684 / CIP 108061 / JCM 11494 / NBRC 100937 / ID131577</strain>
    </source>
</reference>
<keyword evidence="2" id="KW-1185">Reference proteome</keyword>
<proteinExistence type="predicted"/>
<dbReference type="STRING" id="469383.Cwoe_1117"/>
<dbReference type="AlphaFoldDB" id="D3FDH4"/>
<dbReference type="Proteomes" id="UP000008229">
    <property type="component" value="Chromosome"/>
</dbReference>
<protein>
    <submittedName>
        <fullName evidence="1">Uncharacterized protein</fullName>
    </submittedName>
</protein>
<sequence length="50" mass="5582">MTLLSEALAQIEREPVDMASVLDRVPGSWERMRLGREQAGRGETIGLNEL</sequence>
<organism evidence="1 2">
    <name type="scientific">Conexibacter woesei (strain DSM 14684 / CCUG 47730 / CIP 108061 / JCM 11494 / NBRC 100937 / ID131577)</name>
    <dbReference type="NCBI Taxonomy" id="469383"/>
    <lineage>
        <taxon>Bacteria</taxon>
        <taxon>Bacillati</taxon>
        <taxon>Actinomycetota</taxon>
        <taxon>Thermoleophilia</taxon>
        <taxon>Solirubrobacterales</taxon>
        <taxon>Conexibacteraceae</taxon>
        <taxon>Conexibacter</taxon>
    </lineage>
</organism>
<name>D3FDH4_CONWI</name>
<gene>
    <name evidence="1" type="ordered locus">Cwoe_1117</name>
</gene>
<evidence type="ECO:0000313" key="1">
    <source>
        <dbReference type="EMBL" id="ADB49548.1"/>
    </source>
</evidence>
<dbReference type="EMBL" id="CP001854">
    <property type="protein sequence ID" value="ADB49548.1"/>
    <property type="molecule type" value="Genomic_DNA"/>
</dbReference>